<dbReference type="AlphaFoldDB" id="A0A8K0EFL3"/>
<gene>
    <name evidence="3" type="primary">FAM47E</name>
    <name evidence="3" type="ORF">BLAG_LOCUS8874</name>
</gene>
<dbReference type="EMBL" id="OV696700">
    <property type="protein sequence ID" value="CAH1247087.1"/>
    <property type="molecule type" value="Genomic_DNA"/>
</dbReference>
<dbReference type="PANTHER" id="PTHR46449">
    <property type="entry name" value="ZGC:158260"/>
    <property type="match status" value="1"/>
</dbReference>
<evidence type="ECO:0000256" key="2">
    <source>
        <dbReference type="SAM" id="MobiDB-lite"/>
    </source>
</evidence>
<comment type="similarity">
    <text evidence="1">Belongs to the FAM47 family.</text>
</comment>
<feature type="region of interest" description="Disordered" evidence="2">
    <location>
        <begin position="127"/>
        <end position="167"/>
    </location>
</feature>
<accession>A0A8K0EFL3</accession>
<proteinExistence type="inferred from homology"/>
<dbReference type="OrthoDB" id="6755972at2759"/>
<organism evidence="3 4">
    <name type="scientific">Branchiostoma lanceolatum</name>
    <name type="common">Common lancelet</name>
    <name type="synonym">Amphioxus lanceolatum</name>
    <dbReference type="NCBI Taxonomy" id="7740"/>
    <lineage>
        <taxon>Eukaryota</taxon>
        <taxon>Metazoa</taxon>
        <taxon>Chordata</taxon>
        <taxon>Cephalochordata</taxon>
        <taxon>Leptocardii</taxon>
        <taxon>Amphioxiformes</taxon>
        <taxon>Branchiostomatidae</taxon>
        <taxon>Branchiostoma</taxon>
    </lineage>
</organism>
<evidence type="ECO:0000256" key="1">
    <source>
        <dbReference type="ARBA" id="ARBA00005277"/>
    </source>
</evidence>
<dbReference type="GO" id="GO:0000785">
    <property type="term" value="C:chromatin"/>
    <property type="evidence" value="ECO:0007669"/>
    <property type="project" value="TreeGrafter"/>
</dbReference>
<name>A0A8K0EFL3_BRALA</name>
<feature type="region of interest" description="Disordered" evidence="2">
    <location>
        <begin position="243"/>
        <end position="278"/>
    </location>
</feature>
<feature type="region of interest" description="Disordered" evidence="2">
    <location>
        <begin position="295"/>
        <end position="316"/>
    </location>
</feature>
<dbReference type="Proteomes" id="UP000838412">
    <property type="component" value="Chromosome 15"/>
</dbReference>
<feature type="region of interest" description="Disordered" evidence="2">
    <location>
        <begin position="431"/>
        <end position="454"/>
    </location>
</feature>
<protein>
    <submittedName>
        <fullName evidence="3">FAM47E protein</fullName>
    </submittedName>
</protein>
<dbReference type="GO" id="GO:0045815">
    <property type="term" value="P:transcription initiation-coupled chromatin remodeling"/>
    <property type="evidence" value="ECO:0007669"/>
    <property type="project" value="TreeGrafter"/>
</dbReference>
<dbReference type="PANTHER" id="PTHR46449:SF5">
    <property type="entry name" value="FAMILY WITH SEQUENCE SIMILARITY 47 MEMBER E"/>
    <property type="match status" value="1"/>
</dbReference>
<dbReference type="Pfam" id="PF14642">
    <property type="entry name" value="FAM47"/>
    <property type="match status" value="1"/>
</dbReference>
<feature type="compositionally biased region" description="Low complexity" evidence="2">
    <location>
        <begin position="497"/>
        <end position="506"/>
    </location>
</feature>
<evidence type="ECO:0000313" key="3">
    <source>
        <dbReference type="EMBL" id="CAH1247087.1"/>
    </source>
</evidence>
<feature type="compositionally biased region" description="Basic and acidic residues" evidence="2">
    <location>
        <begin position="441"/>
        <end position="454"/>
    </location>
</feature>
<reference evidence="3" key="1">
    <citation type="submission" date="2022-01" db="EMBL/GenBank/DDBJ databases">
        <authorList>
            <person name="Braso-Vives M."/>
        </authorList>
    </citation>
    <scope>NUCLEOTIDE SEQUENCE</scope>
</reference>
<evidence type="ECO:0000313" key="4">
    <source>
        <dbReference type="Proteomes" id="UP000838412"/>
    </source>
</evidence>
<feature type="compositionally biased region" description="Basic and acidic residues" evidence="2">
    <location>
        <begin position="295"/>
        <end position="304"/>
    </location>
</feature>
<dbReference type="InterPro" id="IPR032743">
    <property type="entry name" value="FAM47"/>
</dbReference>
<feature type="region of interest" description="Disordered" evidence="2">
    <location>
        <begin position="491"/>
        <end position="516"/>
    </location>
</feature>
<keyword evidence="4" id="KW-1185">Reference proteome</keyword>
<sequence>MACAESVAVFTNVQQVRIRALSDSTLVTSCASPWRCQQQQHHNPPPSWTDRQCARFGKDFLGFFSFHRKCGSKMAQNKYDLSLVRTVTGEKIREQPWWKERLHTKYAKRGDKVRMLHGKAWTFLRPGMDDFRDGKPPSQDEGIVKGDKGPGPVISGTGGESPGRREHRGPVFTKEEMVYSKSLPRQQNRRSHIDELEYGLLQHPLALYPHLEDCMPPDLFEEVVDVLDPEMNLGSEFDDEILEEEEEDVEDNSQSQDRIKEEEEEEVQTVTEVTEATEDLDSKARNPYKWLFLKEETPPEETKAGKKRSMSPSQDERLKAVTKDFCDWCASLGGESNNVEESTITSLFASGYETKPALSVPIHVVELTNVPPELRMSTNVSPEPVVAKSIPATDMQVTRHQAPDDTYKPSWVKVKYGAWYLEPTTWKKRLATEPLQDPNELSDKDTTEAKKKSRDLDAQLSQMHGASAFNEFIEKKIVRKPEFLQRVAEYQQRALQSSDNSRSMSSMTVGGPSRRK</sequence>